<keyword evidence="1" id="KW-1133">Transmembrane helix</keyword>
<feature type="transmembrane region" description="Helical" evidence="1">
    <location>
        <begin position="6"/>
        <end position="26"/>
    </location>
</feature>
<accession>C5BLY9</accession>
<dbReference type="EMBL" id="CP001614">
    <property type="protein sequence ID" value="ACR13321.1"/>
    <property type="molecule type" value="Genomic_DNA"/>
</dbReference>
<dbReference type="HOGENOM" id="CLU_2439763_0_0_6"/>
<dbReference type="RefSeq" id="WP_015819434.1">
    <property type="nucleotide sequence ID" value="NC_012997.1"/>
</dbReference>
<dbReference type="OrthoDB" id="5740711at2"/>
<gene>
    <name evidence="2" type="ordered locus">TERTU_2665</name>
</gene>
<evidence type="ECO:0000313" key="3">
    <source>
        <dbReference type="Proteomes" id="UP000009080"/>
    </source>
</evidence>
<reference evidence="2 3" key="1">
    <citation type="journal article" date="2009" name="PLoS ONE">
        <title>The complete genome of Teredinibacter turnerae T7901: an intracellular endosymbiont of marine wood-boring bivalves (shipworms).</title>
        <authorList>
            <person name="Yang J.C."/>
            <person name="Madupu R."/>
            <person name="Durkin A.S."/>
            <person name="Ekborg N.A."/>
            <person name="Pedamallu C.S."/>
            <person name="Hostetler J.B."/>
            <person name="Radune D."/>
            <person name="Toms B.S."/>
            <person name="Henrissat B."/>
            <person name="Coutinho P.M."/>
            <person name="Schwarz S."/>
            <person name="Field L."/>
            <person name="Trindade-Silva A.E."/>
            <person name="Soares C.A.G."/>
            <person name="Elshahawi S."/>
            <person name="Hanora A."/>
            <person name="Schmidt E.W."/>
            <person name="Haygood M.G."/>
            <person name="Posfai J."/>
            <person name="Benner J."/>
            <person name="Madinger C."/>
            <person name="Nove J."/>
            <person name="Anton B."/>
            <person name="Chaudhary K."/>
            <person name="Foster J."/>
            <person name="Holman A."/>
            <person name="Kumar S."/>
            <person name="Lessard P.A."/>
            <person name="Luyten Y.A."/>
            <person name="Slatko B."/>
            <person name="Wood N."/>
            <person name="Wu B."/>
            <person name="Teplitski M."/>
            <person name="Mougous J.D."/>
            <person name="Ward N."/>
            <person name="Eisen J.A."/>
            <person name="Badger J.H."/>
            <person name="Distel D.L."/>
        </authorList>
    </citation>
    <scope>NUCLEOTIDE SEQUENCE [LARGE SCALE GENOMIC DNA]</scope>
    <source>
        <strain evidence="3">ATCC 39867 / T7901</strain>
    </source>
</reference>
<keyword evidence="1" id="KW-0812">Transmembrane</keyword>
<organism evidence="2 3">
    <name type="scientific">Teredinibacter turnerae (strain ATCC 39867 / T7901)</name>
    <dbReference type="NCBI Taxonomy" id="377629"/>
    <lineage>
        <taxon>Bacteria</taxon>
        <taxon>Pseudomonadati</taxon>
        <taxon>Pseudomonadota</taxon>
        <taxon>Gammaproteobacteria</taxon>
        <taxon>Cellvibrionales</taxon>
        <taxon>Cellvibrionaceae</taxon>
        <taxon>Teredinibacter</taxon>
    </lineage>
</organism>
<evidence type="ECO:0000256" key="1">
    <source>
        <dbReference type="SAM" id="Phobius"/>
    </source>
</evidence>
<name>C5BLY9_TERTT</name>
<evidence type="ECO:0000313" key="2">
    <source>
        <dbReference type="EMBL" id="ACR13321.1"/>
    </source>
</evidence>
<dbReference type="AlphaFoldDB" id="C5BLY9"/>
<keyword evidence="1" id="KW-0472">Membrane</keyword>
<keyword evidence="3" id="KW-1185">Reference proteome</keyword>
<dbReference type="Proteomes" id="UP000009080">
    <property type="component" value="Chromosome"/>
</dbReference>
<dbReference type="KEGG" id="ttu:TERTU_2665"/>
<dbReference type="STRING" id="377629.TERTU_2665"/>
<proteinExistence type="predicted"/>
<sequence length="90" mass="10125">MSLEFAQIVAALISFGLGVAQTFYYLRVRKTFNSLPIVSAEIVGSRLLHQLDLDNKELAQAIINFKYSYQGNEHESSSPGVAWFRIAPEF</sequence>
<protein>
    <submittedName>
        <fullName evidence="2">Uncharacterized protein</fullName>
    </submittedName>
</protein>